<name>A0AAN9CFM4_9TELE</name>
<dbReference type="EMBL" id="JAYKXH010000022">
    <property type="protein sequence ID" value="KAK7127982.1"/>
    <property type="molecule type" value="Genomic_DNA"/>
</dbReference>
<organism evidence="1 2">
    <name type="scientific">Phoxinus phoxinus</name>
    <name type="common">Eurasian minnow</name>
    <dbReference type="NCBI Taxonomy" id="58324"/>
    <lineage>
        <taxon>Eukaryota</taxon>
        <taxon>Metazoa</taxon>
        <taxon>Chordata</taxon>
        <taxon>Craniata</taxon>
        <taxon>Vertebrata</taxon>
        <taxon>Euteleostomi</taxon>
        <taxon>Actinopterygii</taxon>
        <taxon>Neopterygii</taxon>
        <taxon>Teleostei</taxon>
        <taxon>Ostariophysi</taxon>
        <taxon>Cypriniformes</taxon>
        <taxon>Leuciscidae</taxon>
        <taxon>Phoxininae</taxon>
        <taxon>Phoxinus</taxon>
    </lineage>
</organism>
<proteinExistence type="predicted"/>
<evidence type="ECO:0000313" key="2">
    <source>
        <dbReference type="Proteomes" id="UP001364617"/>
    </source>
</evidence>
<protein>
    <submittedName>
        <fullName evidence="1">Uncharacterized protein</fullName>
    </submittedName>
</protein>
<dbReference type="Proteomes" id="UP001364617">
    <property type="component" value="Unassembled WGS sequence"/>
</dbReference>
<keyword evidence="2" id="KW-1185">Reference proteome</keyword>
<evidence type="ECO:0000313" key="1">
    <source>
        <dbReference type="EMBL" id="KAK7127982.1"/>
    </source>
</evidence>
<gene>
    <name evidence="1" type="ORF">R3I93_020538</name>
</gene>
<accession>A0AAN9CFM4</accession>
<comment type="caution">
    <text evidence="1">The sequence shown here is derived from an EMBL/GenBank/DDBJ whole genome shotgun (WGS) entry which is preliminary data.</text>
</comment>
<sequence length="75" mass="8184">MSGKGKESSQDNLDLNCSLLERTGARGIFFKFPTTFQVSTAGLKPDSLETSLSDGTRAQGIIRVNIHNCPDPDWI</sequence>
<reference evidence="1 2" key="1">
    <citation type="submission" date="2024-02" db="EMBL/GenBank/DDBJ databases">
        <title>Chromosome-level genome assembly of the Eurasian Minnow (Phoxinus phoxinus).</title>
        <authorList>
            <person name="Oriowo T.O."/>
            <person name="Martin S."/>
            <person name="Stange M."/>
            <person name="Chrysostomakis Y."/>
            <person name="Brown T."/>
            <person name="Winkler S."/>
            <person name="Kukowka S."/>
            <person name="Myers E.W."/>
            <person name="Bohne A."/>
        </authorList>
    </citation>
    <scope>NUCLEOTIDE SEQUENCE [LARGE SCALE GENOMIC DNA]</scope>
    <source>
        <strain evidence="1">ZFMK-TIS-60720</strain>
        <tissue evidence="1">Whole Organism</tissue>
    </source>
</reference>
<dbReference type="AlphaFoldDB" id="A0AAN9CFM4"/>